<proteinExistence type="predicted"/>
<evidence type="ECO:0000256" key="1">
    <source>
        <dbReference type="SAM" id="MobiDB-lite"/>
    </source>
</evidence>
<protein>
    <submittedName>
        <fullName evidence="2">Uncharacterized protein</fullName>
    </submittedName>
</protein>
<dbReference type="Proteomes" id="UP000887116">
    <property type="component" value="Unassembled WGS sequence"/>
</dbReference>
<accession>A0A8X6I472</accession>
<evidence type="ECO:0000313" key="2">
    <source>
        <dbReference type="EMBL" id="GFQ70545.1"/>
    </source>
</evidence>
<name>A0A8X6I472_TRICU</name>
<gene>
    <name evidence="2" type="ORF">TNCT_613121</name>
</gene>
<comment type="caution">
    <text evidence="2">The sequence shown here is derived from an EMBL/GenBank/DDBJ whole genome shotgun (WGS) entry which is preliminary data.</text>
</comment>
<feature type="region of interest" description="Disordered" evidence="1">
    <location>
        <begin position="1"/>
        <end position="20"/>
    </location>
</feature>
<dbReference type="AlphaFoldDB" id="A0A8X6I472"/>
<feature type="compositionally biased region" description="Basic and acidic residues" evidence="1">
    <location>
        <begin position="1"/>
        <end position="14"/>
    </location>
</feature>
<organism evidence="2 3">
    <name type="scientific">Trichonephila clavata</name>
    <name type="common">Joro spider</name>
    <name type="synonym">Nephila clavata</name>
    <dbReference type="NCBI Taxonomy" id="2740835"/>
    <lineage>
        <taxon>Eukaryota</taxon>
        <taxon>Metazoa</taxon>
        <taxon>Ecdysozoa</taxon>
        <taxon>Arthropoda</taxon>
        <taxon>Chelicerata</taxon>
        <taxon>Arachnida</taxon>
        <taxon>Araneae</taxon>
        <taxon>Araneomorphae</taxon>
        <taxon>Entelegynae</taxon>
        <taxon>Araneoidea</taxon>
        <taxon>Nephilidae</taxon>
        <taxon>Trichonephila</taxon>
    </lineage>
</organism>
<dbReference type="EMBL" id="BMAO01020886">
    <property type="protein sequence ID" value="GFQ70545.1"/>
    <property type="molecule type" value="Genomic_DNA"/>
</dbReference>
<sequence length="106" mass="11565">MASNRSDQDGEGHDCSQTCESQRSASIALTDRYYTLLNMDYELCPPPTRMSFIDPKDYNSSSGDCFCEVMKEPPPPLLNLLTGESARADACPSACGRGIGDQVFES</sequence>
<keyword evidence="3" id="KW-1185">Reference proteome</keyword>
<evidence type="ECO:0000313" key="3">
    <source>
        <dbReference type="Proteomes" id="UP000887116"/>
    </source>
</evidence>
<reference evidence="2" key="1">
    <citation type="submission" date="2020-07" db="EMBL/GenBank/DDBJ databases">
        <title>Multicomponent nature underlies the extraordinary mechanical properties of spider dragline silk.</title>
        <authorList>
            <person name="Kono N."/>
            <person name="Nakamura H."/>
            <person name="Mori M."/>
            <person name="Yoshida Y."/>
            <person name="Ohtoshi R."/>
            <person name="Malay A.D."/>
            <person name="Moran D.A.P."/>
            <person name="Tomita M."/>
            <person name="Numata K."/>
            <person name="Arakawa K."/>
        </authorList>
    </citation>
    <scope>NUCLEOTIDE SEQUENCE</scope>
</reference>